<keyword evidence="2" id="KW-1185">Reference proteome</keyword>
<name>A0ABQ9YY16_9CRUS</name>
<evidence type="ECO:0000313" key="2">
    <source>
        <dbReference type="Proteomes" id="UP001234178"/>
    </source>
</evidence>
<comment type="caution">
    <text evidence="1">The sequence shown here is derived from an EMBL/GenBank/DDBJ whole genome shotgun (WGS) entry which is preliminary data.</text>
</comment>
<proteinExistence type="predicted"/>
<organism evidence="1 2">
    <name type="scientific">Daphnia magna</name>
    <dbReference type="NCBI Taxonomy" id="35525"/>
    <lineage>
        <taxon>Eukaryota</taxon>
        <taxon>Metazoa</taxon>
        <taxon>Ecdysozoa</taxon>
        <taxon>Arthropoda</taxon>
        <taxon>Crustacea</taxon>
        <taxon>Branchiopoda</taxon>
        <taxon>Diplostraca</taxon>
        <taxon>Cladocera</taxon>
        <taxon>Anomopoda</taxon>
        <taxon>Daphniidae</taxon>
        <taxon>Daphnia</taxon>
    </lineage>
</organism>
<accession>A0ABQ9YY16</accession>
<gene>
    <name evidence="1" type="ORF">OUZ56_007203</name>
</gene>
<dbReference type="Proteomes" id="UP001234178">
    <property type="component" value="Unassembled WGS sequence"/>
</dbReference>
<dbReference type="EMBL" id="JAOYFB010000001">
    <property type="protein sequence ID" value="KAK4005495.1"/>
    <property type="molecule type" value="Genomic_DNA"/>
</dbReference>
<evidence type="ECO:0000313" key="1">
    <source>
        <dbReference type="EMBL" id="KAK4005495.1"/>
    </source>
</evidence>
<protein>
    <submittedName>
        <fullName evidence="1">Uncharacterized protein</fullName>
    </submittedName>
</protein>
<sequence>MLTPLTAWQTAKLIADSQRCDLIRHSQVPHSFYNLFLYGLALVANPIKELRRILAFVCLLAVNNTCCQTNSRLFWGEWALMLAYTH</sequence>
<reference evidence="1 2" key="1">
    <citation type="journal article" date="2023" name="Nucleic Acids Res.">
        <title>The hologenome of Daphnia magna reveals possible DNA methylation and microbiome-mediated evolution of the host genome.</title>
        <authorList>
            <person name="Chaturvedi A."/>
            <person name="Li X."/>
            <person name="Dhandapani V."/>
            <person name="Marshall H."/>
            <person name="Kissane S."/>
            <person name="Cuenca-Cambronero M."/>
            <person name="Asole G."/>
            <person name="Calvet F."/>
            <person name="Ruiz-Romero M."/>
            <person name="Marangio P."/>
            <person name="Guigo R."/>
            <person name="Rago D."/>
            <person name="Mirbahai L."/>
            <person name="Eastwood N."/>
            <person name="Colbourne J.K."/>
            <person name="Zhou J."/>
            <person name="Mallon E."/>
            <person name="Orsini L."/>
        </authorList>
    </citation>
    <scope>NUCLEOTIDE SEQUENCE [LARGE SCALE GENOMIC DNA]</scope>
    <source>
        <strain evidence="1">LRV0_1</strain>
    </source>
</reference>